<sequence>MSRYGYSIFCDDVRNEVGGKLSFVGCYNSVMFIPRETSFFLPKFCIHTHVVSPATEPFRSVYIRCYAPGSTEPIVEELIDTPALSDQKKLVSELEAGQEAPKIIVAAASIILSPFEIRGPGLISMRAVVDNVQAEVSLGSLRVVVAD</sequence>
<dbReference type="Proteomes" id="UP001156881">
    <property type="component" value="Unassembled WGS sequence"/>
</dbReference>
<keyword evidence="2" id="KW-1185">Reference proteome</keyword>
<accession>A0ABQ6D4V9</accession>
<reference evidence="2" key="1">
    <citation type="journal article" date="2019" name="Int. J. Syst. Evol. Microbiol.">
        <title>The Global Catalogue of Microorganisms (GCM) 10K type strain sequencing project: providing services to taxonomists for standard genome sequencing and annotation.</title>
        <authorList>
            <consortium name="The Broad Institute Genomics Platform"/>
            <consortium name="The Broad Institute Genome Sequencing Center for Infectious Disease"/>
            <person name="Wu L."/>
            <person name="Ma J."/>
        </authorList>
    </citation>
    <scope>NUCLEOTIDE SEQUENCE [LARGE SCALE GENOMIC DNA]</scope>
    <source>
        <strain evidence="2">NBRC 107710</strain>
    </source>
</reference>
<dbReference type="RefSeq" id="WP_183508266.1">
    <property type="nucleotide sequence ID" value="NZ_BSPG01000006.1"/>
</dbReference>
<proteinExistence type="predicted"/>
<name>A0ABQ6D4V9_9HYPH</name>
<dbReference type="EMBL" id="BSPG01000006">
    <property type="protein sequence ID" value="GLS43630.1"/>
    <property type="molecule type" value="Genomic_DNA"/>
</dbReference>
<protein>
    <submittedName>
        <fullName evidence="1">Uncharacterized protein</fullName>
    </submittedName>
</protein>
<organism evidence="1 2">
    <name type="scientific">Methylobacterium brachythecii</name>
    <dbReference type="NCBI Taxonomy" id="1176177"/>
    <lineage>
        <taxon>Bacteria</taxon>
        <taxon>Pseudomonadati</taxon>
        <taxon>Pseudomonadota</taxon>
        <taxon>Alphaproteobacteria</taxon>
        <taxon>Hyphomicrobiales</taxon>
        <taxon>Methylobacteriaceae</taxon>
        <taxon>Methylobacterium</taxon>
    </lineage>
</organism>
<evidence type="ECO:0000313" key="1">
    <source>
        <dbReference type="EMBL" id="GLS43630.1"/>
    </source>
</evidence>
<evidence type="ECO:0000313" key="2">
    <source>
        <dbReference type="Proteomes" id="UP001156881"/>
    </source>
</evidence>
<comment type="caution">
    <text evidence="1">The sequence shown here is derived from an EMBL/GenBank/DDBJ whole genome shotgun (WGS) entry which is preliminary data.</text>
</comment>
<gene>
    <name evidence="1" type="ORF">GCM10007884_16150</name>
</gene>